<protein>
    <submittedName>
        <fullName evidence="1">Unannotated protein</fullName>
    </submittedName>
</protein>
<accession>A0A6J6WCV0</accession>
<dbReference type="InterPro" id="IPR042271">
    <property type="entry name" value="Zinicin_2_N"/>
</dbReference>
<dbReference type="EMBL" id="CAFAAB010000052">
    <property type="protein sequence ID" value="CAB4781829.1"/>
    <property type="molecule type" value="Genomic_DNA"/>
</dbReference>
<dbReference type="PANTHER" id="PTHR39420:SF2">
    <property type="entry name" value="HYDROLASE"/>
    <property type="match status" value="1"/>
</dbReference>
<dbReference type="AlphaFoldDB" id="A0A6J6WCV0"/>
<dbReference type="Pfam" id="PF10103">
    <property type="entry name" value="Zincin_2"/>
    <property type="match status" value="1"/>
</dbReference>
<dbReference type="SUPFAM" id="SSF55486">
    <property type="entry name" value="Metalloproteases ('zincins'), catalytic domain"/>
    <property type="match status" value="1"/>
</dbReference>
<proteinExistence type="predicted"/>
<organism evidence="1">
    <name type="scientific">freshwater metagenome</name>
    <dbReference type="NCBI Taxonomy" id="449393"/>
    <lineage>
        <taxon>unclassified sequences</taxon>
        <taxon>metagenomes</taxon>
        <taxon>ecological metagenomes</taxon>
    </lineage>
</organism>
<reference evidence="1" key="1">
    <citation type="submission" date="2020-05" db="EMBL/GenBank/DDBJ databases">
        <authorList>
            <person name="Chiriac C."/>
            <person name="Salcher M."/>
            <person name="Ghai R."/>
            <person name="Kavagutti S V."/>
        </authorList>
    </citation>
    <scope>NUCLEOTIDE SEQUENCE</scope>
</reference>
<dbReference type="InterPro" id="IPR018766">
    <property type="entry name" value="Zinicin_2"/>
</dbReference>
<dbReference type="Gene3D" id="1.20.150.30">
    <property type="entry name" value="Zincin-like metallopeptidase, N-terminal domain"/>
    <property type="match status" value="1"/>
</dbReference>
<gene>
    <name evidence="1" type="ORF">UFOPK2958_00593</name>
</gene>
<name>A0A6J6WCV0_9ZZZZ</name>
<evidence type="ECO:0000313" key="1">
    <source>
        <dbReference type="EMBL" id="CAB4781829.1"/>
    </source>
</evidence>
<sequence length="376" mass="40629">MSDTPFGNFGFMGDLMKMLGQQGPNSWLETARALALNIARGDDADPNPLPVERQRLEQYGPLVARHIEMLLGVPQVTPARAATRTELSEAALRDWSPLVAPHANTPAAPVESADDNPLAPMLAQLGAAMGPLFIGFQLGSVAGHFSETAWSLGAIPLPRENDERAIIVNNVARFADEWSLDHDQVMIYAVAYEHTAATYLRQDGTGTALRALLFDAVQDAQAAQGDIMGRLAGLMQGGDMSELMSNPEQLLDGIELGEETPATIAIDAASVCLRATFDFIASHVTHSIVGPTPLLDEALRRHRRSDAKGEESAAALFGISIRGSRVDVAEQFVREIVATWGIEELTRLFQLDGMPSAEELLQPAVWRSRVTQSPFA</sequence>
<dbReference type="PANTHER" id="PTHR39420">
    <property type="match status" value="1"/>
</dbReference>